<dbReference type="EMBL" id="FNAK01000003">
    <property type="protein sequence ID" value="SDD88310.1"/>
    <property type="molecule type" value="Genomic_DNA"/>
</dbReference>
<feature type="transmembrane region" description="Helical" evidence="1">
    <location>
        <begin position="20"/>
        <end position="51"/>
    </location>
</feature>
<evidence type="ECO:0000256" key="1">
    <source>
        <dbReference type="SAM" id="Phobius"/>
    </source>
</evidence>
<proteinExistence type="predicted"/>
<evidence type="ECO:0000313" key="3">
    <source>
        <dbReference type="Proteomes" id="UP000183685"/>
    </source>
</evidence>
<name>A0A1G6YD86_9PROT</name>
<dbReference type="STRING" id="637679.GCA_001550055_01259"/>
<dbReference type="AlphaFoldDB" id="A0A1G6YD86"/>
<keyword evidence="1" id="KW-0812">Transmembrane</keyword>
<reference evidence="2 3" key="1">
    <citation type="submission" date="2016-10" db="EMBL/GenBank/DDBJ databases">
        <authorList>
            <person name="de Groot N.N."/>
        </authorList>
    </citation>
    <scope>NUCLEOTIDE SEQUENCE [LARGE SCALE GENOMIC DNA]</scope>
    <source>
        <strain evidence="2 3">CGMCC 1.9109</strain>
    </source>
</reference>
<dbReference type="OrthoDB" id="9886170at2"/>
<gene>
    <name evidence="2" type="ORF">SAMN04488071_1579</name>
</gene>
<keyword evidence="1" id="KW-1133">Transmembrane helix</keyword>
<organism evidence="2 3">
    <name type="scientific">Kordiimonas lacus</name>
    <dbReference type="NCBI Taxonomy" id="637679"/>
    <lineage>
        <taxon>Bacteria</taxon>
        <taxon>Pseudomonadati</taxon>
        <taxon>Pseudomonadota</taxon>
        <taxon>Alphaproteobacteria</taxon>
        <taxon>Kordiimonadales</taxon>
        <taxon>Kordiimonadaceae</taxon>
        <taxon>Kordiimonas</taxon>
    </lineage>
</organism>
<dbReference type="RefSeq" id="WP_068302458.1">
    <property type="nucleotide sequence ID" value="NZ_DAIOMO010000002.1"/>
</dbReference>
<keyword evidence="3" id="KW-1185">Reference proteome</keyword>
<sequence length="67" mass="7537">MRDKFFDIADTAAETFAKLVLMALFAACTIFLMVDAAPVGIVFFFVVLSFARWVWAKPAEKDDQLTD</sequence>
<evidence type="ECO:0000313" key="2">
    <source>
        <dbReference type="EMBL" id="SDD88310.1"/>
    </source>
</evidence>
<protein>
    <submittedName>
        <fullName evidence="2">Uncharacterized protein</fullName>
    </submittedName>
</protein>
<accession>A0A1G6YD86</accession>
<dbReference type="Proteomes" id="UP000183685">
    <property type="component" value="Unassembled WGS sequence"/>
</dbReference>
<keyword evidence="1" id="KW-0472">Membrane</keyword>